<dbReference type="VEuPathDB" id="CryptoDB:Vbra_9898"/>
<dbReference type="CDD" id="cd14498">
    <property type="entry name" value="DSP"/>
    <property type="match status" value="1"/>
</dbReference>
<dbReference type="PhylomeDB" id="A0A0G4GDZ9"/>
<dbReference type="SUPFAM" id="SSF52799">
    <property type="entry name" value="(Phosphotyrosine protein) phosphatases II"/>
    <property type="match status" value="1"/>
</dbReference>
<dbReference type="AlphaFoldDB" id="A0A0G4GDZ9"/>
<feature type="compositionally biased region" description="Basic and acidic residues" evidence="5">
    <location>
        <begin position="255"/>
        <end position="268"/>
    </location>
</feature>
<keyword evidence="3" id="KW-0378">Hydrolase</keyword>
<dbReference type="OrthoDB" id="2017893at2759"/>
<sequence length="317" mass="33912">MEGGSVAELCARRICHSEVLTTVPTANNGSTCLRQVGSLWSGGRMGTPLVSRGERLSVPYGDFISKLYIGSRDDAKNLQALQANRIRYVLNCTPSKNDGGVANFHEARRDAFEYFRCPLQDNPSQSLKGHLDDAFAFLHKARIREDGNVLIHCNKGESRSVAIAIAFLMTQSNMSYDDALGLVRKARPQAKVNDAFVPQLQQLAQDSGAENGVASQSGDRDGQKVTSEPEPKRRRIGPTMPTGRTIGPTMPPQRAADKKDEAQGEESRPAPGAFAGPPEAPPDRAAADGGEERADEGGEGGQEGASTEEPGAVRVGI</sequence>
<feature type="domain" description="Tyrosine-protein phosphatase" evidence="6">
    <location>
        <begin position="59"/>
        <end position="209"/>
    </location>
</feature>
<evidence type="ECO:0000259" key="7">
    <source>
        <dbReference type="PROSITE" id="PS50056"/>
    </source>
</evidence>
<reference evidence="8 9" key="1">
    <citation type="submission" date="2014-11" db="EMBL/GenBank/DDBJ databases">
        <authorList>
            <person name="Zhu J."/>
            <person name="Qi W."/>
            <person name="Song R."/>
        </authorList>
    </citation>
    <scope>NUCLEOTIDE SEQUENCE [LARGE SCALE GENOMIC DNA]</scope>
</reference>
<dbReference type="Pfam" id="PF00782">
    <property type="entry name" value="DSPc"/>
    <property type="match status" value="1"/>
</dbReference>
<dbReference type="InterPro" id="IPR000387">
    <property type="entry name" value="Tyr_Pase_dom"/>
</dbReference>
<evidence type="ECO:0000256" key="3">
    <source>
        <dbReference type="ARBA" id="ARBA00022801"/>
    </source>
</evidence>
<feature type="compositionally biased region" description="Basic and acidic residues" evidence="5">
    <location>
        <begin position="218"/>
        <end position="231"/>
    </location>
</feature>
<evidence type="ECO:0000256" key="5">
    <source>
        <dbReference type="SAM" id="MobiDB-lite"/>
    </source>
</evidence>
<dbReference type="InterPro" id="IPR000340">
    <property type="entry name" value="Dual-sp_phosphatase_cat-dom"/>
</dbReference>
<evidence type="ECO:0000313" key="9">
    <source>
        <dbReference type="Proteomes" id="UP000041254"/>
    </source>
</evidence>
<dbReference type="PANTHER" id="PTHR10159">
    <property type="entry name" value="DUAL SPECIFICITY PROTEIN PHOSPHATASE"/>
    <property type="match status" value="1"/>
</dbReference>
<evidence type="ECO:0000256" key="4">
    <source>
        <dbReference type="ARBA" id="ARBA00022912"/>
    </source>
</evidence>
<keyword evidence="4" id="KW-0904">Protein phosphatase</keyword>
<evidence type="ECO:0000313" key="8">
    <source>
        <dbReference type="EMBL" id="CEM27213.1"/>
    </source>
</evidence>
<dbReference type="SMART" id="SM00195">
    <property type="entry name" value="DSPc"/>
    <property type="match status" value="1"/>
</dbReference>
<dbReference type="Gene3D" id="3.90.190.10">
    <property type="entry name" value="Protein tyrosine phosphatase superfamily"/>
    <property type="match status" value="1"/>
</dbReference>
<feature type="compositionally biased region" description="Low complexity" evidence="5">
    <location>
        <begin position="269"/>
        <end position="280"/>
    </location>
</feature>
<dbReference type="InterPro" id="IPR029021">
    <property type="entry name" value="Prot-tyrosine_phosphatase-like"/>
</dbReference>
<protein>
    <recommendedName>
        <fullName evidence="2">protein-tyrosine-phosphatase</fullName>
        <ecNumber evidence="2">3.1.3.48</ecNumber>
    </recommendedName>
</protein>
<dbReference type="Proteomes" id="UP000041254">
    <property type="component" value="Unassembled WGS sequence"/>
</dbReference>
<keyword evidence="9" id="KW-1185">Reference proteome</keyword>
<dbReference type="PROSITE" id="PS50054">
    <property type="entry name" value="TYR_PHOSPHATASE_DUAL"/>
    <property type="match status" value="1"/>
</dbReference>
<dbReference type="EC" id="3.1.3.48" evidence="2"/>
<feature type="compositionally biased region" description="Basic and acidic residues" evidence="5">
    <location>
        <begin position="281"/>
        <end position="296"/>
    </location>
</feature>
<dbReference type="GO" id="GO:0043409">
    <property type="term" value="P:negative regulation of MAPK cascade"/>
    <property type="evidence" value="ECO:0007669"/>
    <property type="project" value="TreeGrafter"/>
</dbReference>
<feature type="region of interest" description="Disordered" evidence="5">
    <location>
        <begin position="205"/>
        <end position="317"/>
    </location>
</feature>
<dbReference type="EMBL" id="CDMY01000632">
    <property type="protein sequence ID" value="CEM27213.1"/>
    <property type="molecule type" value="Genomic_DNA"/>
</dbReference>
<dbReference type="InParanoid" id="A0A0G4GDZ9"/>
<evidence type="ECO:0000259" key="6">
    <source>
        <dbReference type="PROSITE" id="PS50054"/>
    </source>
</evidence>
<evidence type="ECO:0000256" key="1">
    <source>
        <dbReference type="ARBA" id="ARBA00008601"/>
    </source>
</evidence>
<dbReference type="STRING" id="1169540.A0A0G4GDZ9"/>
<name>A0A0G4GDZ9_VITBC</name>
<evidence type="ECO:0000256" key="2">
    <source>
        <dbReference type="ARBA" id="ARBA00013064"/>
    </source>
</evidence>
<organism evidence="8 9">
    <name type="scientific">Vitrella brassicaformis (strain CCMP3155)</name>
    <dbReference type="NCBI Taxonomy" id="1169540"/>
    <lineage>
        <taxon>Eukaryota</taxon>
        <taxon>Sar</taxon>
        <taxon>Alveolata</taxon>
        <taxon>Colpodellida</taxon>
        <taxon>Vitrellaceae</taxon>
        <taxon>Vitrella</taxon>
    </lineage>
</organism>
<proteinExistence type="inferred from homology"/>
<dbReference type="GO" id="GO:0005737">
    <property type="term" value="C:cytoplasm"/>
    <property type="evidence" value="ECO:0007669"/>
    <property type="project" value="TreeGrafter"/>
</dbReference>
<gene>
    <name evidence="8" type="ORF">Vbra_9898</name>
</gene>
<dbReference type="PANTHER" id="PTHR10159:SF519">
    <property type="entry name" value="DUAL SPECIFICITY PROTEIN PHOSPHATASE MPK3"/>
    <property type="match status" value="1"/>
</dbReference>
<feature type="domain" description="Tyrosine specific protein phosphatases" evidence="7">
    <location>
        <begin position="135"/>
        <end position="188"/>
    </location>
</feature>
<dbReference type="GO" id="GO:0033550">
    <property type="term" value="F:MAP kinase tyrosine phosphatase activity"/>
    <property type="evidence" value="ECO:0007669"/>
    <property type="project" value="TreeGrafter"/>
</dbReference>
<dbReference type="GO" id="GO:0017017">
    <property type="term" value="F:MAP kinase tyrosine/serine/threonine phosphatase activity"/>
    <property type="evidence" value="ECO:0007669"/>
    <property type="project" value="TreeGrafter"/>
</dbReference>
<dbReference type="OMA" id="CARRICH"/>
<accession>A0A0G4GDZ9</accession>
<dbReference type="InterPro" id="IPR020422">
    <property type="entry name" value="TYR_PHOSPHATASE_DUAL_dom"/>
</dbReference>
<comment type="similarity">
    <text evidence="1">Belongs to the protein-tyrosine phosphatase family. Non-receptor class dual specificity subfamily.</text>
</comment>
<dbReference type="GO" id="GO:0008330">
    <property type="term" value="F:protein tyrosine/threonine phosphatase activity"/>
    <property type="evidence" value="ECO:0007669"/>
    <property type="project" value="TreeGrafter"/>
</dbReference>
<dbReference type="PROSITE" id="PS50056">
    <property type="entry name" value="TYR_PHOSPHATASE_2"/>
    <property type="match status" value="1"/>
</dbReference>